<dbReference type="Proteomes" id="UP000029448">
    <property type="component" value="Unassembled WGS sequence"/>
</dbReference>
<dbReference type="GeneID" id="89479199"/>
<proteinExistence type="predicted"/>
<protein>
    <submittedName>
        <fullName evidence="1">Uncharacterized protein</fullName>
    </submittedName>
</protein>
<comment type="caution">
    <text evidence="1">The sequence shown here is derived from an EMBL/GenBank/DDBJ whole genome shotgun (WGS) entry which is preliminary data.</text>
</comment>
<organism evidence="1 2">
    <name type="scientific">Acetobacter tropicalis</name>
    <dbReference type="NCBI Taxonomy" id="104102"/>
    <lineage>
        <taxon>Bacteria</taxon>
        <taxon>Pseudomonadati</taxon>
        <taxon>Pseudomonadota</taxon>
        <taxon>Alphaproteobacteria</taxon>
        <taxon>Acetobacterales</taxon>
        <taxon>Acetobacteraceae</taxon>
        <taxon>Acetobacter</taxon>
    </lineage>
</organism>
<evidence type="ECO:0000313" key="2">
    <source>
        <dbReference type="Proteomes" id="UP000029448"/>
    </source>
</evidence>
<evidence type="ECO:0000313" key="1">
    <source>
        <dbReference type="EMBL" id="KGB22169.1"/>
    </source>
</evidence>
<reference evidence="1 2" key="1">
    <citation type="submission" date="2014-06" db="EMBL/GenBank/DDBJ databases">
        <title>Functional and comparative genomic analyses of the Drosophila gut microbiota identify candidate symbiosis factors.</title>
        <authorList>
            <person name="Newell P.D."/>
            <person name="Chaston J.M."/>
            <person name="Douglas A.E."/>
        </authorList>
    </citation>
    <scope>NUCLEOTIDE SEQUENCE [LARGE SCALE GENOMIC DNA]</scope>
    <source>
        <strain evidence="1 2">DmCS_006</strain>
    </source>
</reference>
<name>A0A094YNH9_9PROT</name>
<dbReference type="STRING" id="104102.AtDm6_2537"/>
<dbReference type="RefSeq" id="WP_150395703.1">
    <property type="nucleotide sequence ID" value="NZ_JACAOJ010000032.1"/>
</dbReference>
<sequence>MQQVSQPPHSEALWRMLTQQANAAYAQQHTLSAHAKYTEAMTKAEEMLQIFQETGVPLSAPLAFVISCHNLADCLETQKQTDQAAHFLRYACTKLTHLAQRPELPLQARLACVEQLRPAVNVLSEQSIPSLSHQQDIQNLIAQARTAALTVYQVASYAVQTRLEDAPVTERPS</sequence>
<gene>
    <name evidence="1" type="ORF">AtDm6_2537</name>
</gene>
<dbReference type="EMBL" id="JOKM01000085">
    <property type="protein sequence ID" value="KGB22169.1"/>
    <property type="molecule type" value="Genomic_DNA"/>
</dbReference>
<keyword evidence="2" id="KW-1185">Reference proteome</keyword>
<accession>A0A094YNH9</accession>
<dbReference type="PATRIC" id="fig|104102.7.peg.2508"/>
<dbReference type="AlphaFoldDB" id="A0A094YNH9"/>